<dbReference type="Proteomes" id="UP000800093">
    <property type="component" value="Unassembled WGS sequence"/>
</dbReference>
<sequence length="205" mass="20403">MRFIQTIFAGAALVAAAFAVEINEFPTSVEAGGEALIKYSPGDETPTTFILRKGESTDLANVTTITESATGGEFTWNVPEDLENGDDYALFVIQGSETNFWGPFTVTGGEEPTSSTSSSASASASATPSSSESITASASTTASLSASSSAAGNSTIASPTLSTATAGGSTTTISGPPQNTGAASQLGSSPLALLFGAAAAMAYLN</sequence>
<dbReference type="OrthoDB" id="5589325at2759"/>
<dbReference type="Pfam" id="PF10342">
    <property type="entry name" value="Kre9_KNH"/>
    <property type="match status" value="1"/>
</dbReference>
<feature type="region of interest" description="Disordered" evidence="2">
    <location>
        <begin position="161"/>
        <end position="184"/>
    </location>
</feature>
<evidence type="ECO:0000256" key="1">
    <source>
        <dbReference type="ARBA" id="ARBA00022729"/>
    </source>
</evidence>
<comment type="caution">
    <text evidence="5">The sequence shown here is derived from an EMBL/GenBank/DDBJ whole genome shotgun (WGS) entry which is preliminary data.</text>
</comment>
<protein>
    <recommendedName>
        <fullName evidence="4">Yeast cell wall synthesis Kre9/Knh1-like N-terminal domain-containing protein</fullName>
    </recommendedName>
</protein>
<evidence type="ECO:0000313" key="6">
    <source>
        <dbReference type="Proteomes" id="UP000800093"/>
    </source>
</evidence>
<feature type="compositionally biased region" description="Low complexity" evidence="2">
    <location>
        <begin position="113"/>
        <end position="134"/>
    </location>
</feature>
<dbReference type="AlphaFoldDB" id="A0A9P4NBZ8"/>
<proteinExistence type="predicted"/>
<dbReference type="InterPro" id="IPR018466">
    <property type="entry name" value="Kre9/Knh1-like_N"/>
</dbReference>
<dbReference type="PANTHER" id="PTHR40633">
    <property type="entry name" value="MATRIX PROTEIN, PUTATIVE (AFU_ORTHOLOGUE AFUA_8G05410)-RELATED"/>
    <property type="match status" value="1"/>
</dbReference>
<dbReference type="PANTHER" id="PTHR40633:SF1">
    <property type="entry name" value="GPI ANCHORED SERINE-THREONINE RICH PROTEIN (AFU_ORTHOLOGUE AFUA_1G03630)"/>
    <property type="match status" value="1"/>
</dbReference>
<gene>
    <name evidence="5" type="ORF">CC78DRAFT_132180</name>
</gene>
<evidence type="ECO:0000256" key="2">
    <source>
        <dbReference type="SAM" id="MobiDB-lite"/>
    </source>
</evidence>
<evidence type="ECO:0000259" key="4">
    <source>
        <dbReference type="Pfam" id="PF10342"/>
    </source>
</evidence>
<feature type="domain" description="Yeast cell wall synthesis Kre9/Knh1-like N-terminal" evidence="4">
    <location>
        <begin position="27"/>
        <end position="106"/>
    </location>
</feature>
<feature type="compositionally biased region" description="Low complexity" evidence="2">
    <location>
        <begin position="161"/>
        <end position="177"/>
    </location>
</feature>
<feature type="region of interest" description="Disordered" evidence="2">
    <location>
        <begin position="102"/>
        <end position="134"/>
    </location>
</feature>
<accession>A0A9P4NBZ8</accession>
<evidence type="ECO:0000313" key="5">
    <source>
        <dbReference type="EMBL" id="KAF2270408.1"/>
    </source>
</evidence>
<feature type="signal peptide" evidence="3">
    <location>
        <begin position="1"/>
        <end position="19"/>
    </location>
</feature>
<keyword evidence="1 3" id="KW-0732">Signal</keyword>
<organism evidence="5 6">
    <name type="scientific">Lojkania enalia</name>
    <dbReference type="NCBI Taxonomy" id="147567"/>
    <lineage>
        <taxon>Eukaryota</taxon>
        <taxon>Fungi</taxon>
        <taxon>Dikarya</taxon>
        <taxon>Ascomycota</taxon>
        <taxon>Pezizomycotina</taxon>
        <taxon>Dothideomycetes</taxon>
        <taxon>Pleosporomycetidae</taxon>
        <taxon>Pleosporales</taxon>
        <taxon>Pleosporales incertae sedis</taxon>
        <taxon>Lojkania</taxon>
    </lineage>
</organism>
<dbReference type="EMBL" id="ML986579">
    <property type="protein sequence ID" value="KAF2270408.1"/>
    <property type="molecule type" value="Genomic_DNA"/>
</dbReference>
<evidence type="ECO:0000256" key="3">
    <source>
        <dbReference type="SAM" id="SignalP"/>
    </source>
</evidence>
<feature type="chain" id="PRO_5040494040" description="Yeast cell wall synthesis Kre9/Knh1-like N-terminal domain-containing protein" evidence="3">
    <location>
        <begin position="20"/>
        <end position="205"/>
    </location>
</feature>
<name>A0A9P4NBZ8_9PLEO</name>
<reference evidence="6" key="1">
    <citation type="journal article" date="2020" name="Stud. Mycol.">
        <title>101 Dothideomycetes genomes: A test case for predicting lifestyles and emergence of pathogens.</title>
        <authorList>
            <person name="Haridas S."/>
            <person name="Albert R."/>
            <person name="Binder M."/>
            <person name="Bloem J."/>
            <person name="LaButti K."/>
            <person name="Salamov A."/>
            <person name="Andreopoulos B."/>
            <person name="Baker S."/>
            <person name="Barry K."/>
            <person name="Bills G."/>
            <person name="Bluhm B."/>
            <person name="Cannon C."/>
            <person name="Castanera R."/>
            <person name="Culley D."/>
            <person name="Daum C."/>
            <person name="Ezra D."/>
            <person name="Gonzalez J."/>
            <person name="Henrissat B."/>
            <person name="Kuo A."/>
            <person name="Liang C."/>
            <person name="Lipzen A."/>
            <person name="Lutzoni F."/>
            <person name="Magnuson J."/>
            <person name="Mondo S."/>
            <person name="Nolan M."/>
            <person name="Ohm R."/>
            <person name="Pangilinan J."/>
            <person name="Park H.-J."/>
            <person name="Ramirez L."/>
            <person name="Alfaro M."/>
            <person name="Sun H."/>
            <person name="Tritt A."/>
            <person name="Yoshinaga Y."/>
            <person name="Zwiers L.-H."/>
            <person name="Turgeon B."/>
            <person name="Goodwin S."/>
            <person name="Spatafora J."/>
            <person name="Crous P."/>
            <person name="Grigoriev I."/>
        </authorList>
    </citation>
    <scope>NUCLEOTIDE SEQUENCE [LARGE SCALE GENOMIC DNA]</scope>
    <source>
        <strain evidence="6">CBS 304.66</strain>
    </source>
</reference>
<dbReference type="InterPro" id="IPR052982">
    <property type="entry name" value="SRP1/TIP1-like"/>
</dbReference>
<keyword evidence="6" id="KW-1185">Reference proteome</keyword>